<reference evidence="3" key="1">
    <citation type="journal article" date="2014" name="Science">
        <title>Ancient hybridizations among the ancestral genomes of bread wheat.</title>
        <authorList>
            <consortium name="International Wheat Genome Sequencing Consortium,"/>
            <person name="Marcussen T."/>
            <person name="Sandve S.R."/>
            <person name="Heier L."/>
            <person name="Spannagl M."/>
            <person name="Pfeifer M."/>
            <person name="Jakobsen K.S."/>
            <person name="Wulff B.B."/>
            <person name="Steuernagel B."/>
            <person name="Mayer K.F."/>
            <person name="Olsen O.A."/>
        </authorList>
    </citation>
    <scope>NUCLEOTIDE SEQUENCE [LARGE SCALE GENOMIC DNA]</scope>
    <source>
        <strain evidence="3">cv. AL8/78</strain>
    </source>
</reference>
<protein>
    <submittedName>
        <fullName evidence="2">Uncharacterized protein</fullName>
    </submittedName>
</protein>
<evidence type="ECO:0000313" key="3">
    <source>
        <dbReference type="Proteomes" id="UP000015105"/>
    </source>
</evidence>
<feature type="compositionally biased region" description="Basic residues" evidence="1">
    <location>
        <begin position="76"/>
        <end position="87"/>
    </location>
</feature>
<reference evidence="2" key="3">
    <citation type="journal article" date="2017" name="Nature">
        <title>Genome sequence of the progenitor of the wheat D genome Aegilops tauschii.</title>
        <authorList>
            <person name="Luo M.C."/>
            <person name="Gu Y.Q."/>
            <person name="Puiu D."/>
            <person name="Wang H."/>
            <person name="Twardziok S.O."/>
            <person name="Deal K.R."/>
            <person name="Huo N."/>
            <person name="Zhu T."/>
            <person name="Wang L."/>
            <person name="Wang Y."/>
            <person name="McGuire P.E."/>
            <person name="Liu S."/>
            <person name="Long H."/>
            <person name="Ramasamy R.K."/>
            <person name="Rodriguez J.C."/>
            <person name="Van S.L."/>
            <person name="Yuan L."/>
            <person name="Wang Z."/>
            <person name="Xia Z."/>
            <person name="Xiao L."/>
            <person name="Anderson O.D."/>
            <person name="Ouyang S."/>
            <person name="Liang Y."/>
            <person name="Zimin A.V."/>
            <person name="Pertea G."/>
            <person name="Qi P."/>
            <person name="Bennetzen J.L."/>
            <person name="Dai X."/>
            <person name="Dawson M.W."/>
            <person name="Muller H.G."/>
            <person name="Kugler K."/>
            <person name="Rivarola-Duarte L."/>
            <person name="Spannagl M."/>
            <person name="Mayer K.F.X."/>
            <person name="Lu F.H."/>
            <person name="Bevan M.W."/>
            <person name="Leroy P."/>
            <person name="Li P."/>
            <person name="You F.M."/>
            <person name="Sun Q."/>
            <person name="Liu Z."/>
            <person name="Lyons E."/>
            <person name="Wicker T."/>
            <person name="Salzberg S.L."/>
            <person name="Devos K.M."/>
            <person name="Dvorak J."/>
        </authorList>
    </citation>
    <scope>NUCLEOTIDE SEQUENCE [LARGE SCALE GENOMIC DNA]</scope>
    <source>
        <strain evidence="2">cv. AL8/78</strain>
    </source>
</reference>
<proteinExistence type="predicted"/>
<organism evidence="2 3">
    <name type="scientific">Aegilops tauschii subsp. strangulata</name>
    <name type="common">Goatgrass</name>
    <dbReference type="NCBI Taxonomy" id="200361"/>
    <lineage>
        <taxon>Eukaryota</taxon>
        <taxon>Viridiplantae</taxon>
        <taxon>Streptophyta</taxon>
        <taxon>Embryophyta</taxon>
        <taxon>Tracheophyta</taxon>
        <taxon>Spermatophyta</taxon>
        <taxon>Magnoliopsida</taxon>
        <taxon>Liliopsida</taxon>
        <taxon>Poales</taxon>
        <taxon>Poaceae</taxon>
        <taxon>BOP clade</taxon>
        <taxon>Pooideae</taxon>
        <taxon>Triticodae</taxon>
        <taxon>Triticeae</taxon>
        <taxon>Triticinae</taxon>
        <taxon>Aegilops</taxon>
    </lineage>
</organism>
<name>A0A453S550_AEGTS</name>
<dbReference type="Proteomes" id="UP000015105">
    <property type="component" value="Chromosome 7D"/>
</dbReference>
<evidence type="ECO:0000313" key="2">
    <source>
        <dbReference type="EnsemblPlants" id="AET7Gv20818800.10"/>
    </source>
</evidence>
<reference evidence="2" key="4">
    <citation type="submission" date="2019-03" db="UniProtKB">
        <authorList>
            <consortium name="EnsemblPlants"/>
        </authorList>
    </citation>
    <scope>IDENTIFICATION</scope>
</reference>
<reference evidence="2" key="5">
    <citation type="journal article" date="2021" name="G3 (Bethesda)">
        <title>Aegilops tauschii genome assembly Aet v5.0 features greater sequence contiguity and improved annotation.</title>
        <authorList>
            <person name="Wang L."/>
            <person name="Zhu T."/>
            <person name="Rodriguez J.C."/>
            <person name="Deal K.R."/>
            <person name="Dubcovsky J."/>
            <person name="McGuire P.E."/>
            <person name="Lux T."/>
            <person name="Spannagl M."/>
            <person name="Mayer K.F.X."/>
            <person name="Baldrich P."/>
            <person name="Meyers B.C."/>
            <person name="Huo N."/>
            <person name="Gu Y.Q."/>
            <person name="Zhou H."/>
            <person name="Devos K.M."/>
            <person name="Bennetzen J.L."/>
            <person name="Unver T."/>
            <person name="Budak H."/>
            <person name="Gulick P.J."/>
            <person name="Galiba G."/>
            <person name="Kalapos B."/>
            <person name="Nelson D.R."/>
            <person name="Li P."/>
            <person name="You F.M."/>
            <person name="Luo M.C."/>
            <person name="Dvorak J."/>
        </authorList>
    </citation>
    <scope>NUCLEOTIDE SEQUENCE [LARGE SCALE GENOMIC DNA]</scope>
    <source>
        <strain evidence="2">cv. AL8/78</strain>
    </source>
</reference>
<dbReference type="EnsemblPlants" id="AET7Gv20818800.10">
    <property type="protein sequence ID" value="AET7Gv20818800.10"/>
    <property type="gene ID" value="AET7Gv20818800"/>
</dbReference>
<keyword evidence="3" id="KW-1185">Reference proteome</keyword>
<dbReference type="Gramene" id="AET7Gv20818800.10">
    <property type="protein sequence ID" value="AET7Gv20818800.10"/>
    <property type="gene ID" value="AET7Gv20818800"/>
</dbReference>
<sequence length="105" mass="11320">SGENPRRPPPSPDPISISRTRPLSQSTTWRPSLAPSRESATTQRRPTSPAATTAPATHPSPPPLTRAVAPCAPHLPRQRRASRRHPRTLCMSRHGTAAASLGRDL</sequence>
<reference evidence="3" key="2">
    <citation type="journal article" date="2017" name="Nat. Plants">
        <title>The Aegilops tauschii genome reveals multiple impacts of transposons.</title>
        <authorList>
            <person name="Zhao G."/>
            <person name="Zou C."/>
            <person name="Li K."/>
            <person name="Wang K."/>
            <person name="Li T."/>
            <person name="Gao L."/>
            <person name="Zhang X."/>
            <person name="Wang H."/>
            <person name="Yang Z."/>
            <person name="Liu X."/>
            <person name="Jiang W."/>
            <person name="Mao L."/>
            <person name="Kong X."/>
            <person name="Jiao Y."/>
            <person name="Jia J."/>
        </authorList>
    </citation>
    <scope>NUCLEOTIDE SEQUENCE [LARGE SCALE GENOMIC DNA]</scope>
    <source>
        <strain evidence="3">cv. AL8/78</strain>
    </source>
</reference>
<dbReference type="AlphaFoldDB" id="A0A453S550"/>
<feature type="region of interest" description="Disordered" evidence="1">
    <location>
        <begin position="1"/>
        <end position="105"/>
    </location>
</feature>
<evidence type="ECO:0000256" key="1">
    <source>
        <dbReference type="SAM" id="MobiDB-lite"/>
    </source>
</evidence>
<feature type="compositionally biased region" description="Low complexity" evidence="1">
    <location>
        <begin position="40"/>
        <end position="57"/>
    </location>
</feature>
<accession>A0A453S550</accession>